<comment type="similarity">
    <text evidence="1">Belongs to the type-B carboxylesterase/lipase family.</text>
</comment>
<keyword evidence="2" id="KW-0732">Signal</keyword>
<evidence type="ECO:0000259" key="6">
    <source>
        <dbReference type="Pfam" id="PF00135"/>
    </source>
</evidence>
<evidence type="ECO:0000313" key="8">
    <source>
        <dbReference type="RefSeq" id="XP_030746658.1"/>
    </source>
</evidence>
<name>A0A6J2X646_SITOR</name>
<dbReference type="Proteomes" id="UP000504635">
    <property type="component" value="Unplaced"/>
</dbReference>
<evidence type="ECO:0000313" key="7">
    <source>
        <dbReference type="Proteomes" id="UP000504635"/>
    </source>
</evidence>
<dbReference type="InterPro" id="IPR029058">
    <property type="entry name" value="AB_hydrolase_fold"/>
</dbReference>
<feature type="transmembrane region" description="Helical" evidence="5">
    <location>
        <begin position="29"/>
        <end position="56"/>
    </location>
</feature>
<accession>A0A6J2X646</accession>
<evidence type="ECO:0000256" key="5">
    <source>
        <dbReference type="SAM" id="Phobius"/>
    </source>
</evidence>
<dbReference type="GeneID" id="115875371"/>
<dbReference type="RefSeq" id="XP_030746658.1">
    <property type="nucleotide sequence ID" value="XM_030890798.1"/>
</dbReference>
<dbReference type="PROSITE" id="PS00941">
    <property type="entry name" value="CARBOXYLESTERASE_B_2"/>
    <property type="match status" value="1"/>
</dbReference>
<keyword evidence="5" id="KW-1133">Transmembrane helix</keyword>
<protein>
    <submittedName>
        <fullName evidence="8">Neuroligin-1-like</fullName>
    </submittedName>
</protein>
<dbReference type="Gene3D" id="3.40.50.1820">
    <property type="entry name" value="alpha/beta hydrolase"/>
    <property type="match status" value="1"/>
</dbReference>
<organism evidence="7 8">
    <name type="scientific">Sitophilus oryzae</name>
    <name type="common">Rice weevil</name>
    <name type="synonym">Curculio oryzae</name>
    <dbReference type="NCBI Taxonomy" id="7048"/>
    <lineage>
        <taxon>Eukaryota</taxon>
        <taxon>Metazoa</taxon>
        <taxon>Ecdysozoa</taxon>
        <taxon>Arthropoda</taxon>
        <taxon>Hexapoda</taxon>
        <taxon>Insecta</taxon>
        <taxon>Pterygota</taxon>
        <taxon>Neoptera</taxon>
        <taxon>Endopterygota</taxon>
        <taxon>Coleoptera</taxon>
        <taxon>Polyphaga</taxon>
        <taxon>Cucujiformia</taxon>
        <taxon>Curculionidae</taxon>
        <taxon>Dryophthorinae</taxon>
        <taxon>Sitophilus</taxon>
    </lineage>
</organism>
<dbReference type="Pfam" id="PF00135">
    <property type="entry name" value="COesterase"/>
    <property type="match status" value="1"/>
</dbReference>
<reference evidence="8" key="1">
    <citation type="submission" date="2025-08" db="UniProtKB">
        <authorList>
            <consortium name="RefSeq"/>
        </authorList>
    </citation>
    <scope>IDENTIFICATION</scope>
    <source>
        <tissue evidence="8">Gonads</tissue>
    </source>
</reference>
<evidence type="ECO:0000256" key="2">
    <source>
        <dbReference type="ARBA" id="ARBA00022729"/>
    </source>
</evidence>
<keyword evidence="5" id="KW-0812">Transmembrane</keyword>
<evidence type="ECO:0000256" key="3">
    <source>
        <dbReference type="ARBA" id="ARBA00023180"/>
    </source>
</evidence>
<sequence length="595" mass="65216">MSAASRSSTAPLAAPPPFGRPPPSPLGSVSLLFCTAYFLLIAFLVSCSAAGSSLLVHKYSTRVVKTKYGALRGVMIHIHPPVEAFLGVPYATPPVGSLRYMPPVTPSIWKNTRLADRFGAVCPQRPPDIGNRSEALLEFPRGRLLYLEKLLPLLTNQSEDCLYLNIYVPRTASGEEEPKKLPCLVYVHGESYEWNSGNPYDGTVLASSGRVIVVTINFRLGVLGFLKTGTKGSAQGNFGLMDLVAGLHWLRENLPAFGGDPERVTLMGHGTGAALVNFIAVSPVAKELLHRVILLSGSGLSPWALQRDPLWVKRTVAKYTGCHGDLYEDDLAPCLRLKPLNFLLNVKVDTPRFLPGFAPFIDGTILVNPTSPPPTASSSTIATSAGYELADFPDRNLLFGLTSTESYLDLNAQDLEFGLNETKRDRILRTYVRNSYYFHLNEIFSTLKNEYTDWERPSQNPLSVRDATLDVLSDGHTVAPLVRVGYLHSLGKGKTFFLHFQHHAGERDTPMRGGSVRGEDLPYILGLPLIGGGPFFPHNYSHSDIVVSKTLIQYISNFITKGDPNGDAIPNAPTTENKPVTQDDNNIPSLPYWDT</sequence>
<keyword evidence="5" id="KW-0472">Membrane</keyword>
<feature type="compositionally biased region" description="Polar residues" evidence="4">
    <location>
        <begin position="572"/>
        <end position="588"/>
    </location>
</feature>
<dbReference type="AlphaFoldDB" id="A0A6J2X646"/>
<evidence type="ECO:0000256" key="1">
    <source>
        <dbReference type="ARBA" id="ARBA00005964"/>
    </source>
</evidence>
<dbReference type="SUPFAM" id="SSF53474">
    <property type="entry name" value="alpha/beta-Hydrolases"/>
    <property type="match status" value="1"/>
</dbReference>
<dbReference type="OrthoDB" id="3200163at2759"/>
<keyword evidence="3" id="KW-0325">Glycoprotein</keyword>
<feature type="domain" description="Carboxylesterase type B" evidence="6">
    <location>
        <begin position="61"/>
        <end position="576"/>
    </location>
</feature>
<dbReference type="PANTHER" id="PTHR43903">
    <property type="entry name" value="NEUROLIGIN"/>
    <property type="match status" value="1"/>
</dbReference>
<dbReference type="InterPro" id="IPR051093">
    <property type="entry name" value="Neuroligin/BSAL"/>
</dbReference>
<evidence type="ECO:0000256" key="4">
    <source>
        <dbReference type="SAM" id="MobiDB-lite"/>
    </source>
</evidence>
<dbReference type="InterPro" id="IPR019819">
    <property type="entry name" value="Carboxylesterase_B_CS"/>
</dbReference>
<dbReference type="InterPro" id="IPR002018">
    <property type="entry name" value="CarbesteraseB"/>
</dbReference>
<feature type="non-terminal residue" evidence="8">
    <location>
        <position position="595"/>
    </location>
</feature>
<keyword evidence="7" id="KW-1185">Reference proteome</keyword>
<dbReference type="InParanoid" id="A0A6J2X646"/>
<gene>
    <name evidence="8" type="primary">LOC115875371</name>
</gene>
<dbReference type="KEGG" id="soy:115875371"/>
<proteinExistence type="inferred from homology"/>
<feature type="region of interest" description="Disordered" evidence="4">
    <location>
        <begin position="565"/>
        <end position="595"/>
    </location>
</feature>